<sequence length="107" mass="12028">MSGIYGVSQYPTEDQGWIAWFVRQAMAGAPINIYGDGKQVRDILYVSDLLNAFDMALERAEATCGQVYNIGGGRDNSISILELLDFMDTELGIRPSEVNYQEWRRAD</sequence>
<evidence type="ECO:0000313" key="3">
    <source>
        <dbReference type="EMBL" id="GAI89232.1"/>
    </source>
</evidence>
<dbReference type="AlphaFoldDB" id="X1S842"/>
<comment type="similarity">
    <text evidence="1">Belongs to the NAD(P)-dependent epimerase/dehydratase family.</text>
</comment>
<name>X1S842_9ZZZZ</name>
<dbReference type="Gene3D" id="3.40.50.720">
    <property type="entry name" value="NAD(P)-binding Rossmann-like Domain"/>
    <property type="match status" value="1"/>
</dbReference>
<dbReference type="InterPro" id="IPR036291">
    <property type="entry name" value="NAD(P)-bd_dom_sf"/>
</dbReference>
<dbReference type="EMBL" id="BARW01018880">
    <property type="protein sequence ID" value="GAI89232.1"/>
    <property type="molecule type" value="Genomic_DNA"/>
</dbReference>
<comment type="caution">
    <text evidence="3">The sequence shown here is derived from an EMBL/GenBank/DDBJ whole genome shotgun (WGS) entry which is preliminary data.</text>
</comment>
<feature type="non-terminal residue" evidence="3">
    <location>
        <position position="107"/>
    </location>
</feature>
<dbReference type="Pfam" id="PF01370">
    <property type="entry name" value="Epimerase"/>
    <property type="match status" value="1"/>
</dbReference>
<protein>
    <recommendedName>
        <fullName evidence="2">NAD-dependent epimerase/dehydratase domain-containing protein</fullName>
    </recommendedName>
</protein>
<evidence type="ECO:0000256" key="1">
    <source>
        <dbReference type="ARBA" id="ARBA00007637"/>
    </source>
</evidence>
<reference evidence="3" key="1">
    <citation type="journal article" date="2014" name="Front. Microbiol.">
        <title>High frequency of phylogenetically diverse reductive dehalogenase-homologous genes in deep subseafloor sedimentary metagenomes.</title>
        <authorList>
            <person name="Kawai M."/>
            <person name="Futagami T."/>
            <person name="Toyoda A."/>
            <person name="Takaki Y."/>
            <person name="Nishi S."/>
            <person name="Hori S."/>
            <person name="Arai W."/>
            <person name="Tsubouchi T."/>
            <person name="Morono Y."/>
            <person name="Uchiyama I."/>
            <person name="Ito T."/>
            <person name="Fujiyama A."/>
            <person name="Inagaki F."/>
            <person name="Takami H."/>
        </authorList>
    </citation>
    <scope>NUCLEOTIDE SEQUENCE</scope>
    <source>
        <strain evidence="3">Expedition CK06-06</strain>
    </source>
</reference>
<dbReference type="PANTHER" id="PTHR43000">
    <property type="entry name" value="DTDP-D-GLUCOSE 4,6-DEHYDRATASE-RELATED"/>
    <property type="match status" value="1"/>
</dbReference>
<accession>X1S842</accession>
<dbReference type="SUPFAM" id="SSF51735">
    <property type="entry name" value="NAD(P)-binding Rossmann-fold domains"/>
    <property type="match status" value="1"/>
</dbReference>
<dbReference type="InterPro" id="IPR001509">
    <property type="entry name" value="Epimerase_deHydtase"/>
</dbReference>
<organism evidence="3">
    <name type="scientific">marine sediment metagenome</name>
    <dbReference type="NCBI Taxonomy" id="412755"/>
    <lineage>
        <taxon>unclassified sequences</taxon>
        <taxon>metagenomes</taxon>
        <taxon>ecological metagenomes</taxon>
    </lineage>
</organism>
<proteinExistence type="inferred from homology"/>
<feature type="domain" description="NAD-dependent epimerase/dehydratase" evidence="2">
    <location>
        <begin position="4"/>
        <end position="71"/>
    </location>
</feature>
<gene>
    <name evidence="3" type="ORF">S12H4_32229</name>
</gene>
<evidence type="ECO:0000259" key="2">
    <source>
        <dbReference type="Pfam" id="PF01370"/>
    </source>
</evidence>